<reference evidence="2" key="1">
    <citation type="submission" date="2020-10" db="EMBL/GenBank/DDBJ databases">
        <authorList>
            <person name="Gilroy R."/>
        </authorList>
    </citation>
    <scope>NUCLEOTIDE SEQUENCE</scope>
    <source>
        <strain evidence="2">2478</strain>
    </source>
</reference>
<dbReference type="AlphaFoldDB" id="A0A9D9IU00"/>
<dbReference type="EMBL" id="JADILZ010000028">
    <property type="protein sequence ID" value="MBO8477894.1"/>
    <property type="molecule type" value="Genomic_DNA"/>
</dbReference>
<accession>A0A9D9IU00</accession>
<dbReference type="Proteomes" id="UP000823771">
    <property type="component" value="Unassembled WGS sequence"/>
</dbReference>
<proteinExistence type="predicted"/>
<keyword evidence="1" id="KW-0732">Signal</keyword>
<comment type="caution">
    <text evidence="2">The sequence shown here is derived from an EMBL/GenBank/DDBJ whole genome shotgun (WGS) entry which is preliminary data.</text>
</comment>
<dbReference type="SUPFAM" id="SSF56935">
    <property type="entry name" value="Porins"/>
    <property type="match status" value="1"/>
</dbReference>
<evidence type="ECO:0000256" key="1">
    <source>
        <dbReference type="SAM" id="SignalP"/>
    </source>
</evidence>
<feature type="chain" id="PRO_5038518039" evidence="1">
    <location>
        <begin position="29"/>
        <end position="601"/>
    </location>
</feature>
<evidence type="ECO:0000313" key="3">
    <source>
        <dbReference type="Proteomes" id="UP000823771"/>
    </source>
</evidence>
<gene>
    <name evidence="2" type="ORF">IAB80_03230</name>
</gene>
<sequence>MFMKYIAMYRKYILPFIILSSVALPSGAQSIDPTVEVSRTYRGKMIEVHKPMFEMQVPDSVSQFDLDFDYSVFESPYKGSYEFIPYLQNMKPQPDAWSGRRFFLRAGAGYPLHPVFDLVWSPDLKGKFRMSVYATHRSYVGRYRGIVPVLDDASGSMVLDSPSSGAPASSWSGYDMLTRAGVEGAVNWDKGVFSFDVGYRGLATKDTLTTRGYNALEASLRVSSKDASDRHFLYDVSLSYRYGADNLDYGGLLSGSRSLDGHELVLGASVGQAFSSAHRFVVDVDADFASYSSAFGTYAGRLALTPRYVIDKGRWNVDLGVMLSVLYGGGENGLLPVAQDTRKGQYVYPDISIGYEIIRSYLEVYADIGGGDRTGMYSDLIGRSHFVHPLYTLGSGTPLLDNTVERVSGAVGFRGNISSRFSYDLKAGYRNFANAPLFSVVSSPSGLAGGFFTALGYAGYQMFYASLDYGWDSADFSIDGNFTYRSTDIPDIGVIQSVSSISANSSMAFFAPAAFSGDVRAVYNWRRRIYIGADCDFSLARESSLCRIGGYADLGLYLEFRAARLFSFWLRGGNLLNMTVQHTPMYAESGINFTAGICLNL</sequence>
<name>A0A9D9IU00_9BACT</name>
<reference evidence="2" key="2">
    <citation type="journal article" date="2021" name="PeerJ">
        <title>Extensive microbial diversity within the chicken gut microbiome revealed by metagenomics and culture.</title>
        <authorList>
            <person name="Gilroy R."/>
            <person name="Ravi A."/>
            <person name="Getino M."/>
            <person name="Pursley I."/>
            <person name="Horton D.L."/>
            <person name="Alikhan N.F."/>
            <person name="Baker D."/>
            <person name="Gharbi K."/>
            <person name="Hall N."/>
            <person name="Watson M."/>
            <person name="Adriaenssens E.M."/>
            <person name="Foster-Nyarko E."/>
            <person name="Jarju S."/>
            <person name="Secka A."/>
            <person name="Antonio M."/>
            <person name="Oren A."/>
            <person name="Chaudhuri R.R."/>
            <person name="La Ragione R."/>
            <person name="Hildebrand F."/>
            <person name="Pallen M.J."/>
        </authorList>
    </citation>
    <scope>NUCLEOTIDE SEQUENCE</scope>
    <source>
        <strain evidence="2">2478</strain>
    </source>
</reference>
<evidence type="ECO:0000313" key="2">
    <source>
        <dbReference type="EMBL" id="MBO8477894.1"/>
    </source>
</evidence>
<organism evidence="2 3">
    <name type="scientific">Candidatus Cryptobacteroides excrementipullorum</name>
    <dbReference type="NCBI Taxonomy" id="2840761"/>
    <lineage>
        <taxon>Bacteria</taxon>
        <taxon>Pseudomonadati</taxon>
        <taxon>Bacteroidota</taxon>
        <taxon>Bacteroidia</taxon>
        <taxon>Bacteroidales</taxon>
        <taxon>Candidatus Cryptobacteroides</taxon>
    </lineage>
</organism>
<feature type="signal peptide" evidence="1">
    <location>
        <begin position="1"/>
        <end position="28"/>
    </location>
</feature>
<protein>
    <submittedName>
        <fullName evidence="2">Uncharacterized protein</fullName>
    </submittedName>
</protein>